<accession>A0ABU2JUG5</accession>
<keyword evidence="1" id="KW-0812">Transmembrane</keyword>
<dbReference type="Proteomes" id="UP001183410">
    <property type="component" value="Unassembled WGS sequence"/>
</dbReference>
<keyword evidence="1" id="KW-1133">Transmembrane helix</keyword>
<comment type="caution">
    <text evidence="2">The sequence shown here is derived from an EMBL/GenBank/DDBJ whole genome shotgun (WGS) entry which is preliminary data.</text>
</comment>
<dbReference type="EMBL" id="JAVREO010000012">
    <property type="protein sequence ID" value="MDT0268619.1"/>
    <property type="molecule type" value="Genomic_DNA"/>
</dbReference>
<sequence>MGAVYLGQIIGLPDWTRGLSPFGHVPALPAGDFELAPVLGLLVVAAGLSWSGLLALRRRDVSAA</sequence>
<keyword evidence="1" id="KW-0472">Membrane</keyword>
<proteinExistence type="predicted"/>
<evidence type="ECO:0008006" key="4">
    <source>
        <dbReference type="Google" id="ProtNLM"/>
    </source>
</evidence>
<evidence type="ECO:0000313" key="3">
    <source>
        <dbReference type="Proteomes" id="UP001183410"/>
    </source>
</evidence>
<reference evidence="3" key="1">
    <citation type="submission" date="2023-07" db="EMBL/GenBank/DDBJ databases">
        <title>30 novel species of actinomycetes from the DSMZ collection.</title>
        <authorList>
            <person name="Nouioui I."/>
        </authorList>
    </citation>
    <scope>NUCLEOTIDE SEQUENCE [LARGE SCALE GENOMIC DNA]</scope>
    <source>
        <strain evidence="3">DSM 44915</strain>
    </source>
</reference>
<keyword evidence="3" id="KW-1185">Reference proteome</keyword>
<name>A0ABU2JUG5_9ACTN</name>
<evidence type="ECO:0000313" key="2">
    <source>
        <dbReference type="EMBL" id="MDT0268619.1"/>
    </source>
</evidence>
<organism evidence="2 3">
    <name type="scientific">Streptomyces chisholmiae</name>
    <dbReference type="NCBI Taxonomy" id="3075540"/>
    <lineage>
        <taxon>Bacteria</taxon>
        <taxon>Bacillati</taxon>
        <taxon>Actinomycetota</taxon>
        <taxon>Actinomycetes</taxon>
        <taxon>Kitasatosporales</taxon>
        <taxon>Streptomycetaceae</taxon>
        <taxon>Streptomyces</taxon>
    </lineage>
</organism>
<evidence type="ECO:0000256" key="1">
    <source>
        <dbReference type="SAM" id="Phobius"/>
    </source>
</evidence>
<protein>
    <recommendedName>
        <fullName evidence="4">ABC transporter permease</fullName>
    </recommendedName>
</protein>
<feature type="transmembrane region" description="Helical" evidence="1">
    <location>
        <begin position="35"/>
        <end position="56"/>
    </location>
</feature>
<dbReference type="RefSeq" id="WP_311668709.1">
    <property type="nucleotide sequence ID" value="NZ_JAVREO010000012.1"/>
</dbReference>
<gene>
    <name evidence="2" type="ORF">RM844_20245</name>
</gene>